<feature type="domain" description="MATH" evidence="1">
    <location>
        <begin position="1"/>
        <end position="77"/>
    </location>
</feature>
<protein>
    <submittedName>
        <fullName evidence="2">Ubiquitin carboxyl-terminal hydrolase 12</fullName>
    </submittedName>
</protein>
<keyword evidence="3" id="KW-1185">Reference proteome</keyword>
<proteinExistence type="predicted"/>
<dbReference type="CDD" id="cd00121">
    <property type="entry name" value="MATH"/>
    <property type="match status" value="2"/>
</dbReference>
<dbReference type="GO" id="GO:0016787">
    <property type="term" value="F:hydrolase activity"/>
    <property type="evidence" value="ECO:0007669"/>
    <property type="project" value="UniProtKB-KW"/>
</dbReference>
<comment type="caution">
    <text evidence="2">The sequence shown here is derived from an EMBL/GenBank/DDBJ whole genome shotgun (WGS) entry which is preliminary data.</text>
</comment>
<name>A0A830CSI0_9LAMI</name>
<feature type="domain" description="MATH" evidence="1">
    <location>
        <begin position="97"/>
        <end position="220"/>
    </location>
</feature>
<evidence type="ECO:0000313" key="2">
    <source>
        <dbReference type="EMBL" id="GFQ02801.1"/>
    </source>
</evidence>
<gene>
    <name evidence="2" type="ORF">PHJA_002424000</name>
</gene>
<accession>A0A830CSI0</accession>
<dbReference type="EMBL" id="BMAC01000775">
    <property type="protein sequence ID" value="GFQ02801.1"/>
    <property type="molecule type" value="Genomic_DNA"/>
</dbReference>
<dbReference type="Proteomes" id="UP000653305">
    <property type="component" value="Unassembled WGS sequence"/>
</dbReference>
<evidence type="ECO:0000313" key="3">
    <source>
        <dbReference type="Proteomes" id="UP000653305"/>
    </source>
</evidence>
<dbReference type="SUPFAM" id="SSF49599">
    <property type="entry name" value="TRAF domain-like"/>
    <property type="match status" value="2"/>
</dbReference>
<dbReference type="PROSITE" id="PS50144">
    <property type="entry name" value="MATH"/>
    <property type="match status" value="2"/>
</dbReference>
<dbReference type="AlphaFoldDB" id="A0A830CSI0"/>
<dbReference type="Pfam" id="PF22486">
    <property type="entry name" value="MATH_2"/>
    <property type="match status" value="2"/>
</dbReference>
<dbReference type="PANTHER" id="PTHR46162">
    <property type="entry name" value="TRAF-LIKE FAMILY PROTEIN"/>
    <property type="match status" value="1"/>
</dbReference>
<sequence length="228" mass="25535">MADPHTLPANWEVSASFSICVFNHIFGNYHYALGRTHRFHAMKTEWGFSNFISKKDLTNPSNGFLIDGDSCVFGAEVLANENEAVNEYVCLTNVNVPYKQEIKISNFSSLKGGWFSDNTKTFVKCRSISVFLNGDGEATGRSLSIFLNHDASNERVKATYYLCLKSQVSDEHNVRKHGSCWFTHSGSNSWGWLSFMDHASLNDPTKGYIVNDCVHLEIELSVEAVATI</sequence>
<reference evidence="2" key="1">
    <citation type="submission" date="2020-07" db="EMBL/GenBank/DDBJ databases">
        <title>Ethylene signaling mediates host invasion by parasitic plants.</title>
        <authorList>
            <person name="Yoshida S."/>
        </authorList>
    </citation>
    <scope>NUCLEOTIDE SEQUENCE</scope>
    <source>
        <strain evidence="2">Okayama</strain>
    </source>
</reference>
<dbReference type="PANTHER" id="PTHR46162:SF20">
    <property type="entry name" value="UBIQUITIN CARBOXYL-TERMINAL HYDROLASE 7-LIKE ISOFORM X1"/>
    <property type="match status" value="1"/>
</dbReference>
<dbReference type="Gene3D" id="2.60.210.10">
    <property type="entry name" value="Apoptosis, Tumor Necrosis Factor Receptor Associated Protein 2, Chain A"/>
    <property type="match status" value="2"/>
</dbReference>
<organism evidence="2 3">
    <name type="scientific">Phtheirospermum japonicum</name>
    <dbReference type="NCBI Taxonomy" id="374723"/>
    <lineage>
        <taxon>Eukaryota</taxon>
        <taxon>Viridiplantae</taxon>
        <taxon>Streptophyta</taxon>
        <taxon>Embryophyta</taxon>
        <taxon>Tracheophyta</taxon>
        <taxon>Spermatophyta</taxon>
        <taxon>Magnoliopsida</taxon>
        <taxon>eudicotyledons</taxon>
        <taxon>Gunneridae</taxon>
        <taxon>Pentapetalae</taxon>
        <taxon>asterids</taxon>
        <taxon>lamiids</taxon>
        <taxon>Lamiales</taxon>
        <taxon>Orobanchaceae</taxon>
        <taxon>Orobanchaceae incertae sedis</taxon>
        <taxon>Phtheirospermum</taxon>
    </lineage>
</organism>
<dbReference type="InterPro" id="IPR008974">
    <property type="entry name" value="TRAF-like"/>
</dbReference>
<keyword evidence="2" id="KW-0378">Hydrolase</keyword>
<evidence type="ECO:0000259" key="1">
    <source>
        <dbReference type="PROSITE" id="PS50144"/>
    </source>
</evidence>
<dbReference type="OrthoDB" id="1510855at2759"/>
<dbReference type="InterPro" id="IPR002083">
    <property type="entry name" value="MATH/TRAF_dom"/>
</dbReference>